<sequence>MNKRSLDLALIASTPWLIEEAAGAALLAAVLAGPLVVDVPEIPVVYEYQYGYYPAAEHPNSTAIVTFSGPIYADWSIAYTMEQMRRIALDANVTSVVLKLNGPGGNANAGEKFANFLRNYPLPVTAWIDYGMAASAHYMLACACSGGIVASRPTDLVGSIGTYLPWQSIKGYLKKMGIEQVDIYAEQSTEKNQEARAAEAGDFSLLKAYVTQIAAGFIEFVKECRSEALVAVKGKDPFKGAIYQATEALELGLIDAIGPIEDAIARVRSQPNTITTSKTNSMNALGFVRIAALNALAGVAADQVTPEQAATLTEQLNAQGYNIVCLSAQQAADAAALTGQVAALTTQLGEANGRAETLQAEVTRLGQQPGQQPTNPQSAADPAPVSDTSGELTPQQELNALPHQAQLATLNWLNKQ</sequence>
<dbReference type="OrthoDB" id="869112at2"/>
<organism evidence="4 5">
    <name type="scientific">Fibrella aestuarina BUZ 2</name>
    <dbReference type="NCBI Taxonomy" id="1166018"/>
    <lineage>
        <taxon>Bacteria</taxon>
        <taxon>Pseudomonadati</taxon>
        <taxon>Bacteroidota</taxon>
        <taxon>Cytophagia</taxon>
        <taxon>Cytophagales</taxon>
        <taxon>Spirosomataceae</taxon>
        <taxon>Fibrella</taxon>
    </lineage>
</organism>
<dbReference type="AlphaFoldDB" id="I0KC05"/>
<keyword evidence="4" id="KW-0378">Hydrolase</keyword>
<dbReference type="PANTHER" id="PTHR42987">
    <property type="entry name" value="PEPTIDASE S49"/>
    <property type="match status" value="1"/>
</dbReference>
<dbReference type="Pfam" id="PF01343">
    <property type="entry name" value="Peptidase_S49"/>
    <property type="match status" value="1"/>
</dbReference>
<evidence type="ECO:0000313" key="4">
    <source>
        <dbReference type="EMBL" id="CCH01658.1"/>
    </source>
</evidence>
<dbReference type="SUPFAM" id="SSF52096">
    <property type="entry name" value="ClpP/crotonase"/>
    <property type="match status" value="1"/>
</dbReference>
<protein>
    <submittedName>
        <fullName evidence="4">Protease IV</fullName>
        <ecNumber evidence="4">3.4.21.-</ecNumber>
    </submittedName>
</protein>
<proteinExistence type="inferred from homology"/>
<dbReference type="HOGENOM" id="CLU_660132_0_0_10"/>
<dbReference type="GO" id="GO:0008233">
    <property type="term" value="F:peptidase activity"/>
    <property type="evidence" value="ECO:0007669"/>
    <property type="project" value="UniProtKB-KW"/>
</dbReference>
<dbReference type="STRING" id="1166018.FAES_3651"/>
<comment type="similarity">
    <text evidence="1">Belongs to the peptidase S49 family.</text>
</comment>
<dbReference type="PATRIC" id="fig|1166018.3.peg.5433"/>
<name>I0KC05_9BACT</name>
<feature type="domain" description="Peptidase S49" evidence="3">
    <location>
        <begin position="122"/>
        <end position="269"/>
    </location>
</feature>
<dbReference type="Proteomes" id="UP000011058">
    <property type="component" value="Chromosome"/>
</dbReference>
<evidence type="ECO:0000256" key="1">
    <source>
        <dbReference type="ARBA" id="ARBA00008683"/>
    </source>
</evidence>
<dbReference type="InterPro" id="IPR029045">
    <property type="entry name" value="ClpP/crotonase-like_dom_sf"/>
</dbReference>
<reference evidence="4 5" key="1">
    <citation type="journal article" date="2012" name="J. Bacteriol.">
        <title>Genome Sequence of Fibrella aestuarina BUZ 2T, a Filamentous Marine Bacterium.</title>
        <authorList>
            <person name="Filippini M."/>
            <person name="Qi W."/>
            <person name="Blom J."/>
            <person name="Goesmann A."/>
            <person name="Smits T.H."/>
            <person name="Bagheri H.C."/>
        </authorList>
    </citation>
    <scope>NUCLEOTIDE SEQUENCE [LARGE SCALE GENOMIC DNA]</scope>
    <source>
        <strain evidence="5">BUZ 2T</strain>
    </source>
</reference>
<keyword evidence="4" id="KW-0645">Protease</keyword>
<feature type="region of interest" description="Disordered" evidence="2">
    <location>
        <begin position="365"/>
        <end position="399"/>
    </location>
</feature>
<gene>
    <name evidence="4" type="primary">sppA3</name>
    <name evidence="4" type="ORF">FAES_3651</name>
</gene>
<evidence type="ECO:0000259" key="3">
    <source>
        <dbReference type="Pfam" id="PF01343"/>
    </source>
</evidence>
<dbReference type="RefSeq" id="WP_015332757.1">
    <property type="nucleotide sequence ID" value="NC_020054.1"/>
</dbReference>
<dbReference type="Gene3D" id="3.90.226.10">
    <property type="entry name" value="2-enoyl-CoA Hydratase, Chain A, domain 1"/>
    <property type="match status" value="1"/>
</dbReference>
<dbReference type="EMBL" id="HE796683">
    <property type="protein sequence ID" value="CCH01658.1"/>
    <property type="molecule type" value="Genomic_DNA"/>
</dbReference>
<dbReference type="EC" id="3.4.21.-" evidence="4"/>
<dbReference type="KEGG" id="fae:FAES_3651"/>
<dbReference type="InterPro" id="IPR002142">
    <property type="entry name" value="Peptidase_S49"/>
</dbReference>
<accession>I0KC05</accession>
<feature type="compositionally biased region" description="Polar residues" evidence="2">
    <location>
        <begin position="386"/>
        <end position="398"/>
    </location>
</feature>
<dbReference type="GO" id="GO:0006508">
    <property type="term" value="P:proteolysis"/>
    <property type="evidence" value="ECO:0007669"/>
    <property type="project" value="UniProtKB-KW"/>
</dbReference>
<dbReference type="PANTHER" id="PTHR42987:SF6">
    <property type="entry name" value="PROTEINASE IV"/>
    <property type="match status" value="1"/>
</dbReference>
<keyword evidence="5" id="KW-1185">Reference proteome</keyword>
<evidence type="ECO:0000256" key="2">
    <source>
        <dbReference type="SAM" id="MobiDB-lite"/>
    </source>
</evidence>
<dbReference type="eggNOG" id="COG0616">
    <property type="taxonomic scope" value="Bacteria"/>
</dbReference>
<evidence type="ECO:0000313" key="5">
    <source>
        <dbReference type="Proteomes" id="UP000011058"/>
    </source>
</evidence>